<keyword evidence="6" id="KW-0966">Cell projection</keyword>
<evidence type="ECO:0000313" key="6">
    <source>
        <dbReference type="EMBL" id="STO97742.1"/>
    </source>
</evidence>
<dbReference type="SUPFAM" id="SSF81901">
    <property type="entry name" value="HCP-like"/>
    <property type="match status" value="1"/>
</dbReference>
<dbReference type="Gene3D" id="1.25.40.10">
    <property type="entry name" value="Tetratricopeptide repeat domain"/>
    <property type="match status" value="2"/>
</dbReference>
<dbReference type="RefSeq" id="WP_147278802.1">
    <property type="nucleotide sequence ID" value="NZ_UGHV01000001.1"/>
</dbReference>
<proteinExistence type="predicted"/>
<dbReference type="SMART" id="SM00028">
    <property type="entry name" value="TPR"/>
    <property type="match status" value="2"/>
</dbReference>
<evidence type="ECO:0000256" key="1">
    <source>
        <dbReference type="ARBA" id="ARBA00022729"/>
    </source>
</evidence>
<dbReference type="AlphaFoldDB" id="A0A377J5H4"/>
<keyword evidence="1 3" id="KW-0732">Signal</keyword>
<dbReference type="InterPro" id="IPR055917">
    <property type="entry name" value="DUF7494"/>
</dbReference>
<feature type="chain" id="PRO_5016913160" evidence="3">
    <location>
        <begin position="22"/>
        <end position="809"/>
    </location>
</feature>
<dbReference type="Proteomes" id="UP000254841">
    <property type="component" value="Unassembled WGS sequence"/>
</dbReference>
<dbReference type="Pfam" id="PF24323">
    <property type="entry name" value="DUF7494"/>
    <property type="match status" value="1"/>
</dbReference>
<feature type="region of interest" description="Disordered" evidence="2">
    <location>
        <begin position="785"/>
        <end position="809"/>
    </location>
</feature>
<dbReference type="InterPro" id="IPR011990">
    <property type="entry name" value="TPR-like_helical_dom_sf"/>
</dbReference>
<gene>
    <name evidence="6" type="ORF">NCTC12410_01579</name>
</gene>
<keyword evidence="6" id="KW-0969">Cilium</keyword>
<dbReference type="OrthoDB" id="5337154at2"/>
<evidence type="ECO:0000259" key="5">
    <source>
        <dbReference type="Pfam" id="PF24323"/>
    </source>
</evidence>
<name>A0A377J5H4_9HELI</name>
<dbReference type="SUPFAM" id="SSF48452">
    <property type="entry name" value="TPR-like"/>
    <property type="match status" value="1"/>
</dbReference>
<feature type="domain" description="Outer membrane lipoprotein BamD-like" evidence="4">
    <location>
        <begin position="180"/>
        <end position="363"/>
    </location>
</feature>
<evidence type="ECO:0000313" key="7">
    <source>
        <dbReference type="Proteomes" id="UP000254841"/>
    </source>
</evidence>
<evidence type="ECO:0000256" key="2">
    <source>
        <dbReference type="SAM" id="MobiDB-lite"/>
    </source>
</evidence>
<feature type="signal peptide" evidence="3">
    <location>
        <begin position="1"/>
        <end position="21"/>
    </location>
</feature>
<feature type="domain" description="DUF7494" evidence="5">
    <location>
        <begin position="22"/>
        <end position="138"/>
    </location>
</feature>
<organism evidence="6 7">
    <name type="scientific">Helicobacter canis</name>
    <dbReference type="NCBI Taxonomy" id="29419"/>
    <lineage>
        <taxon>Bacteria</taxon>
        <taxon>Pseudomonadati</taxon>
        <taxon>Campylobacterota</taxon>
        <taxon>Epsilonproteobacteria</taxon>
        <taxon>Campylobacterales</taxon>
        <taxon>Helicobacteraceae</taxon>
        <taxon>Helicobacter</taxon>
    </lineage>
</organism>
<accession>A0A377J5H4</accession>
<evidence type="ECO:0000259" key="4">
    <source>
        <dbReference type="Pfam" id="PF13525"/>
    </source>
</evidence>
<dbReference type="InterPro" id="IPR019734">
    <property type="entry name" value="TPR_rpt"/>
</dbReference>
<reference evidence="6 7" key="1">
    <citation type="submission" date="2018-06" db="EMBL/GenBank/DDBJ databases">
        <authorList>
            <consortium name="Pathogen Informatics"/>
            <person name="Doyle S."/>
        </authorList>
    </citation>
    <scope>NUCLEOTIDE SEQUENCE [LARGE SCALE GENOMIC DNA]</scope>
    <source>
        <strain evidence="6 7">NCTC12410</strain>
    </source>
</reference>
<dbReference type="EMBL" id="UGHV01000001">
    <property type="protein sequence ID" value="STO97742.1"/>
    <property type="molecule type" value="Genomic_DNA"/>
</dbReference>
<dbReference type="Pfam" id="PF13525">
    <property type="entry name" value="YfiO"/>
    <property type="match status" value="1"/>
</dbReference>
<evidence type="ECO:0000256" key="3">
    <source>
        <dbReference type="SAM" id="SignalP"/>
    </source>
</evidence>
<sequence>MKLFFSRLGLLLCACAIQISALEISTTFGKEAGEDFSVLTLRNDSAFTCGEVLDAYGKAVSIECKISRIPDRGFPGLENSFFRVSYKMIDGDFWLYIYPKHQQKLFAIPKSPKQDFSIDKYPSTTAHLWQIVGYKKTIPFLSHENFKQGLHFPVKILGEQTPTIPELNTDNKPLKATKNKDFEIYSRVKTAMERKDYIGAITEINEALQQNPNSVFRRDLTYDRIIASSKLDLEEQDVLIESALEWVRIFAADPDVPEILYILAAAYRKDNIPTEAEHYYKRISSEYPESKFTPLAQMQLANLVKTHAPTQARIYFQRAYIDAKDIPSASEIAIEWAIFELEQQNSINATELVNKVLANYPKFFLDNDEITKELSSALLEAKDYPMIATLTQYLADNSDDIYFKEEKMFVLGDYYQQAQDFEQAHQANQQYIQVFGEDHPERAKVVQDRDDAILFAIDGGDEEKLKHYAYLISKYPNTQEATKAKELTAQILLQKHKYQEVFALYKDEDSSPYRQQALDALLKDAIAQKNCKEAIGYIMQTSVYNLDSAQKLVAFDCADEAGLNTIAKQIASGMAEASKDQGTRLLWLYRIASNLYKLGAYKEASLAARDALNLAKIQKSHYDIAFTLFAILQALESKNEAKKLLPFLQEHFARDERIIPVYATLLGYAIDEKDPTSIEVYASKIIELQKAFKTDEFSPYAEFALANVLRELKRYDQALALLLPLESTKLTEVDSTQLLYRIASLYDVLNNAPSALKYFDKCAKSADQNEWKTLCTQAKELLQERAKSSSKEPPIQVDSAKVDSNASGN</sequence>
<dbReference type="InterPro" id="IPR039565">
    <property type="entry name" value="BamD-like"/>
</dbReference>
<protein>
    <submittedName>
        <fullName evidence="6">Paralysed flagella protein</fullName>
    </submittedName>
</protein>
<keyword evidence="6" id="KW-0282">Flagellum</keyword>